<feature type="transmembrane region" description="Helical" evidence="1">
    <location>
        <begin position="201"/>
        <end position="219"/>
    </location>
</feature>
<gene>
    <name evidence="2" type="ORF">QM524_03170</name>
</gene>
<comment type="caution">
    <text evidence="2">The sequence shown here is derived from an EMBL/GenBank/DDBJ whole genome shotgun (WGS) entry which is preliminary data.</text>
</comment>
<protein>
    <submittedName>
        <fullName evidence="2">Uncharacterized protein</fullName>
    </submittedName>
</protein>
<name>A0ABT6Y415_9BACT</name>
<dbReference type="RefSeq" id="WP_283343452.1">
    <property type="nucleotide sequence ID" value="NZ_JASHIF010000002.1"/>
</dbReference>
<proteinExistence type="predicted"/>
<feature type="transmembrane region" description="Helical" evidence="1">
    <location>
        <begin position="87"/>
        <end position="107"/>
    </location>
</feature>
<reference evidence="2 3" key="1">
    <citation type="submission" date="2023-05" db="EMBL/GenBank/DDBJ databases">
        <title>Novel species of genus Flectobacillus isolated from stream in China.</title>
        <authorList>
            <person name="Lu H."/>
        </authorList>
    </citation>
    <scope>NUCLEOTIDE SEQUENCE [LARGE SCALE GENOMIC DNA]</scope>
    <source>
        <strain evidence="2 3">KCTC 42575</strain>
    </source>
</reference>
<feature type="transmembrane region" description="Helical" evidence="1">
    <location>
        <begin position="298"/>
        <end position="319"/>
    </location>
</feature>
<organism evidence="2 3">
    <name type="scientific">Flectobacillus roseus</name>
    <dbReference type="NCBI Taxonomy" id="502259"/>
    <lineage>
        <taxon>Bacteria</taxon>
        <taxon>Pseudomonadati</taxon>
        <taxon>Bacteroidota</taxon>
        <taxon>Cytophagia</taxon>
        <taxon>Cytophagales</taxon>
        <taxon>Flectobacillaceae</taxon>
        <taxon>Flectobacillus</taxon>
    </lineage>
</organism>
<keyword evidence="3" id="KW-1185">Reference proteome</keyword>
<feature type="transmembrane region" description="Helical" evidence="1">
    <location>
        <begin position="256"/>
        <end position="278"/>
    </location>
</feature>
<sequence>MKIQKSAFWISLFLFALFILFLQNYCYNFFFADDYHLLRYVTDAKRASSFKEQFSLLIDLHNEHRIIFPRLFTLLAYTIEGFINWKTFNVISLFYYLGICWIFNLFFEKLKLSAWYFLPVPLLLFQPIAHENIYWTISVLQQVGNLFWAMLLFWLISNPSKKYFYSSFLVGFVLTFTHGNGLFGLVIAGLMLFISGRTKDLLKWSIFTLTLFLLYFYQYRSGQNSNVSQSLQHIDMLLRCLLTFWGSMAWQFTNRYVVSNIIAAIAGAMIVLPLSFILGRYLYFKILKPKAILDDRHLFLVACFGYLLITSALVALSRAWIGSEAGLDNRYAHNSFWALALLYLTLLLDIPKFFQKSLGILAILTAFTINLFGWYSSTLKLKYQFDNQRAEAFNYRVNGVIFKESPAFNHNIAKTLALSYKEDISRFTDFDLDVLHSLKNPNITIEKDSTLRLGVVPTTTIIQDAKNPIKLVSYLIEAQSFPYNDETFLMLHSDKNNYLISVEHKHGSKTDLLFKGKYFGDGFFTTFITGNLPKGKYQYAIVQKNDKTYKITLLEQFLEI</sequence>
<evidence type="ECO:0000313" key="3">
    <source>
        <dbReference type="Proteomes" id="UP001236507"/>
    </source>
</evidence>
<feature type="transmembrane region" description="Helical" evidence="1">
    <location>
        <begin position="331"/>
        <end position="350"/>
    </location>
</feature>
<dbReference type="Proteomes" id="UP001236507">
    <property type="component" value="Unassembled WGS sequence"/>
</dbReference>
<keyword evidence="1" id="KW-0472">Membrane</keyword>
<feature type="transmembrane region" description="Helical" evidence="1">
    <location>
        <begin position="135"/>
        <end position="156"/>
    </location>
</feature>
<feature type="transmembrane region" description="Helical" evidence="1">
    <location>
        <begin position="168"/>
        <end position="195"/>
    </location>
</feature>
<evidence type="ECO:0000313" key="2">
    <source>
        <dbReference type="EMBL" id="MDI9858204.1"/>
    </source>
</evidence>
<dbReference type="EMBL" id="JASHIF010000002">
    <property type="protein sequence ID" value="MDI9858204.1"/>
    <property type="molecule type" value="Genomic_DNA"/>
</dbReference>
<keyword evidence="1" id="KW-1133">Transmembrane helix</keyword>
<feature type="transmembrane region" description="Helical" evidence="1">
    <location>
        <begin position="7"/>
        <end position="30"/>
    </location>
</feature>
<feature type="transmembrane region" description="Helical" evidence="1">
    <location>
        <begin position="357"/>
        <end position="375"/>
    </location>
</feature>
<evidence type="ECO:0000256" key="1">
    <source>
        <dbReference type="SAM" id="Phobius"/>
    </source>
</evidence>
<keyword evidence="1" id="KW-0812">Transmembrane</keyword>
<accession>A0ABT6Y415</accession>